<accession>A0A0F7IDU0</accession>
<keyword evidence="6" id="KW-0694">RNA-binding</keyword>
<dbReference type="GO" id="GO:0032259">
    <property type="term" value="P:methylation"/>
    <property type="evidence" value="ECO:0007669"/>
    <property type="project" value="UniProtKB-KW"/>
</dbReference>
<dbReference type="Pfam" id="PF00398">
    <property type="entry name" value="RrnaAD"/>
    <property type="match status" value="1"/>
</dbReference>
<evidence type="ECO:0000256" key="6">
    <source>
        <dbReference type="ARBA" id="ARBA00022884"/>
    </source>
</evidence>
<dbReference type="RefSeq" id="WP_048096011.1">
    <property type="nucleotide sequence ID" value="NZ_CP011267.1"/>
</dbReference>
<keyword evidence="3 7" id="KW-0489">Methyltransferase</keyword>
<dbReference type="GeneID" id="24804203"/>
<organism evidence="7 8">
    <name type="scientific">Geoglobus ahangari</name>
    <dbReference type="NCBI Taxonomy" id="113653"/>
    <lineage>
        <taxon>Archaea</taxon>
        <taxon>Methanobacteriati</taxon>
        <taxon>Methanobacteriota</taxon>
        <taxon>Archaeoglobi</taxon>
        <taxon>Archaeoglobales</taxon>
        <taxon>Archaeoglobaceae</taxon>
        <taxon>Geoglobus</taxon>
    </lineage>
</organism>
<name>A0A0F7IDU0_9EURY</name>
<dbReference type="STRING" id="113653.GAH_01635"/>
<keyword evidence="4 7" id="KW-0808">Transferase</keyword>
<dbReference type="Gene3D" id="3.40.50.150">
    <property type="entry name" value="Vaccinia Virus protein VP39"/>
    <property type="match status" value="1"/>
</dbReference>
<dbReference type="EC" id="2.1.1.196" evidence="7"/>
<gene>
    <name evidence="7" type="ORF">GAH_01635</name>
</gene>
<sequence length="168" mass="18528">MERGKFTKDEVVGVVFSKLRPDRDWVVADIGSGSGRVAEFLSEYVRLVYAVELDPNLSESLRQKFAGSNVEVVNSHGYDFLVDHEVDAVFFGGTKGIERMLEVCRAKRVVVNCARMDVAVAVVRKMKELGIFREVVMVSASHGYELAGGIAFRAINPVFVVVGDALRS</sequence>
<evidence type="ECO:0000256" key="5">
    <source>
        <dbReference type="ARBA" id="ARBA00022691"/>
    </source>
</evidence>
<evidence type="ECO:0000313" key="8">
    <source>
        <dbReference type="Proteomes" id="UP000034723"/>
    </source>
</evidence>
<evidence type="ECO:0000256" key="1">
    <source>
        <dbReference type="ARBA" id="ARBA00004953"/>
    </source>
</evidence>
<dbReference type="PANTHER" id="PTHR43182">
    <property type="entry name" value="COBALT-PRECORRIN-6B C(15)-METHYLTRANSFERASE (DECARBOXYLATING)"/>
    <property type="match status" value="1"/>
</dbReference>
<dbReference type="OrthoDB" id="6027at2157"/>
<dbReference type="InterPro" id="IPR029063">
    <property type="entry name" value="SAM-dependent_MTases_sf"/>
</dbReference>
<protein>
    <submittedName>
        <fullName evidence="7">Precorrin-6B methylase 2</fullName>
        <ecNumber evidence="7">2.1.1.196</ecNumber>
    </submittedName>
</protein>
<dbReference type="FunCoup" id="A0A0F7IDU0">
    <property type="interactions" value="71"/>
</dbReference>
<dbReference type="GO" id="GO:0008168">
    <property type="term" value="F:methyltransferase activity"/>
    <property type="evidence" value="ECO:0007669"/>
    <property type="project" value="UniProtKB-KW"/>
</dbReference>
<evidence type="ECO:0000256" key="4">
    <source>
        <dbReference type="ARBA" id="ARBA00022679"/>
    </source>
</evidence>
<dbReference type="Proteomes" id="UP000034723">
    <property type="component" value="Chromosome"/>
</dbReference>
<dbReference type="GO" id="GO:0009236">
    <property type="term" value="P:cobalamin biosynthetic process"/>
    <property type="evidence" value="ECO:0007669"/>
    <property type="project" value="UniProtKB-KW"/>
</dbReference>
<comment type="pathway">
    <text evidence="1">Cofactor biosynthesis; adenosylcobalamin biosynthesis.</text>
</comment>
<dbReference type="PANTHER" id="PTHR43182:SF1">
    <property type="entry name" value="COBALT-PRECORRIN-7 C(5)-METHYLTRANSFERASE"/>
    <property type="match status" value="1"/>
</dbReference>
<keyword evidence="5" id="KW-0949">S-adenosyl-L-methionine</keyword>
<dbReference type="SUPFAM" id="SSF53335">
    <property type="entry name" value="S-adenosyl-L-methionine-dependent methyltransferases"/>
    <property type="match status" value="1"/>
</dbReference>
<dbReference type="HOGENOM" id="CLU_094143_1_0_2"/>
<dbReference type="AlphaFoldDB" id="A0A0F7IDU0"/>
<dbReference type="KEGG" id="gah:GAH_01635"/>
<evidence type="ECO:0000313" key="7">
    <source>
        <dbReference type="EMBL" id="AKG91078.1"/>
    </source>
</evidence>
<evidence type="ECO:0000256" key="3">
    <source>
        <dbReference type="ARBA" id="ARBA00022603"/>
    </source>
</evidence>
<dbReference type="InterPro" id="IPR001737">
    <property type="entry name" value="KsgA/Erm"/>
</dbReference>
<keyword evidence="8" id="KW-1185">Reference proteome</keyword>
<dbReference type="InParanoid" id="A0A0F7IDU0"/>
<dbReference type="InterPro" id="IPR050714">
    <property type="entry name" value="Cobalamin_biosynth_MTase"/>
</dbReference>
<keyword evidence="2" id="KW-0169">Cobalamin biosynthesis</keyword>
<proteinExistence type="predicted"/>
<reference evidence="7 8" key="1">
    <citation type="submission" date="2015-04" db="EMBL/GenBank/DDBJ databases">
        <title>The complete genome sequence of the hyperthermophilic, obligate iron-reducing archaeon Geoglobus ahangari strain 234T.</title>
        <authorList>
            <person name="Manzella M.P."/>
            <person name="Holmes D.E."/>
            <person name="Rocheleau J.M."/>
            <person name="Chung A."/>
            <person name="Reguera G."/>
            <person name="Kashefi K."/>
        </authorList>
    </citation>
    <scope>NUCLEOTIDE SEQUENCE [LARGE SCALE GENOMIC DNA]</scope>
    <source>
        <strain evidence="7 8">234</strain>
    </source>
</reference>
<dbReference type="GO" id="GO:0003723">
    <property type="term" value="F:RNA binding"/>
    <property type="evidence" value="ECO:0007669"/>
    <property type="project" value="UniProtKB-KW"/>
</dbReference>
<evidence type="ECO:0000256" key="2">
    <source>
        <dbReference type="ARBA" id="ARBA00022573"/>
    </source>
</evidence>
<dbReference type="EMBL" id="CP011267">
    <property type="protein sequence ID" value="AKG91078.1"/>
    <property type="molecule type" value="Genomic_DNA"/>
</dbReference>